<accession>A0A9D3V6R7</accession>
<evidence type="ECO:0000313" key="5">
    <source>
        <dbReference type="Proteomes" id="UP000828251"/>
    </source>
</evidence>
<dbReference type="GO" id="GO:0008270">
    <property type="term" value="F:zinc ion binding"/>
    <property type="evidence" value="ECO:0007669"/>
    <property type="project" value="UniProtKB-KW"/>
</dbReference>
<dbReference type="InterPro" id="IPR001878">
    <property type="entry name" value="Znf_CCHC"/>
</dbReference>
<dbReference type="InterPro" id="IPR040256">
    <property type="entry name" value="At4g02000-like"/>
</dbReference>
<dbReference type="Proteomes" id="UP000828251">
    <property type="component" value="Unassembled WGS sequence"/>
</dbReference>
<keyword evidence="5" id="KW-1185">Reference proteome</keyword>
<sequence>MEIGGMVGKVSKLDFNTDSKDRGRYARMVVFVDLGRPLISKILINDNPQRIEYENLLVVCFKCGCYGHISENCSVATISEETKEKGELIDKTTTSSVVAGEGEYGPWMLVEKRSRRENPDEFKKGNNFNGQRIRELNEGLSVEQLLADRALDPKARSSLKSQNQVEPMTGLVSQAHQASDPKAQKYLKTHKQLEPKLSLVSQMHQANFGSISLDHHCEADHVKADLPSSTQQQVQYIVYFNPTFKESSIVNVVVKDGVLEAKNHSAVVFKKSSSLEPISKGIGGSTGPTDTKSSAKASKGQITNFKYTSSKRG</sequence>
<dbReference type="PROSITE" id="PS50158">
    <property type="entry name" value="ZF_CCHC"/>
    <property type="match status" value="1"/>
</dbReference>
<reference evidence="4 5" key="1">
    <citation type="journal article" date="2021" name="Plant Biotechnol. J.">
        <title>Multi-omics assisted identification of the key and species-specific regulatory components of drought-tolerant mechanisms in Gossypium stocksii.</title>
        <authorList>
            <person name="Yu D."/>
            <person name="Ke L."/>
            <person name="Zhang D."/>
            <person name="Wu Y."/>
            <person name="Sun Y."/>
            <person name="Mei J."/>
            <person name="Sun J."/>
            <person name="Sun Y."/>
        </authorList>
    </citation>
    <scope>NUCLEOTIDE SEQUENCE [LARGE SCALE GENOMIC DNA]</scope>
    <source>
        <strain evidence="5">cv. E1</strain>
        <tissue evidence="4">Leaf</tissue>
    </source>
</reference>
<keyword evidence="1" id="KW-0863">Zinc-finger</keyword>
<evidence type="ECO:0000256" key="1">
    <source>
        <dbReference type="PROSITE-ProRule" id="PRU00047"/>
    </source>
</evidence>
<evidence type="ECO:0000256" key="2">
    <source>
        <dbReference type="SAM" id="MobiDB-lite"/>
    </source>
</evidence>
<dbReference type="GO" id="GO:0003676">
    <property type="term" value="F:nucleic acid binding"/>
    <property type="evidence" value="ECO:0007669"/>
    <property type="project" value="InterPro"/>
</dbReference>
<dbReference type="AlphaFoldDB" id="A0A9D3V6R7"/>
<feature type="region of interest" description="Disordered" evidence="2">
    <location>
        <begin position="276"/>
        <end position="313"/>
    </location>
</feature>
<gene>
    <name evidence="4" type="ORF">J1N35_024996</name>
</gene>
<protein>
    <recommendedName>
        <fullName evidence="3">CCHC-type domain-containing protein</fullName>
    </recommendedName>
</protein>
<comment type="caution">
    <text evidence="4">The sequence shown here is derived from an EMBL/GenBank/DDBJ whole genome shotgun (WGS) entry which is preliminary data.</text>
</comment>
<keyword evidence="1" id="KW-0862">Zinc</keyword>
<dbReference type="EMBL" id="JAIQCV010000008">
    <property type="protein sequence ID" value="KAH1072668.1"/>
    <property type="molecule type" value="Genomic_DNA"/>
</dbReference>
<dbReference type="PANTHER" id="PTHR31286:SF173">
    <property type="entry name" value="DUF4283 DOMAIN-CONTAINING PROTEIN"/>
    <property type="match status" value="1"/>
</dbReference>
<dbReference type="PANTHER" id="PTHR31286">
    <property type="entry name" value="GLYCINE-RICH CELL WALL STRUCTURAL PROTEIN 1.8-LIKE"/>
    <property type="match status" value="1"/>
</dbReference>
<proteinExistence type="predicted"/>
<keyword evidence="1" id="KW-0479">Metal-binding</keyword>
<feature type="compositionally biased region" description="Polar residues" evidence="2">
    <location>
        <begin position="287"/>
        <end position="313"/>
    </location>
</feature>
<evidence type="ECO:0000313" key="4">
    <source>
        <dbReference type="EMBL" id="KAH1072668.1"/>
    </source>
</evidence>
<organism evidence="4 5">
    <name type="scientific">Gossypium stocksii</name>
    <dbReference type="NCBI Taxonomy" id="47602"/>
    <lineage>
        <taxon>Eukaryota</taxon>
        <taxon>Viridiplantae</taxon>
        <taxon>Streptophyta</taxon>
        <taxon>Embryophyta</taxon>
        <taxon>Tracheophyta</taxon>
        <taxon>Spermatophyta</taxon>
        <taxon>Magnoliopsida</taxon>
        <taxon>eudicotyledons</taxon>
        <taxon>Gunneridae</taxon>
        <taxon>Pentapetalae</taxon>
        <taxon>rosids</taxon>
        <taxon>malvids</taxon>
        <taxon>Malvales</taxon>
        <taxon>Malvaceae</taxon>
        <taxon>Malvoideae</taxon>
        <taxon>Gossypium</taxon>
    </lineage>
</organism>
<feature type="domain" description="CCHC-type" evidence="3">
    <location>
        <begin position="60"/>
        <end position="73"/>
    </location>
</feature>
<evidence type="ECO:0000259" key="3">
    <source>
        <dbReference type="PROSITE" id="PS50158"/>
    </source>
</evidence>
<name>A0A9D3V6R7_9ROSI</name>